<feature type="binding site" description="in other chain" evidence="15">
    <location>
        <position position="211"/>
    </location>
    <ligand>
        <name>ADP</name>
        <dbReference type="ChEBI" id="CHEBI:456216"/>
        <note>allosteric activator; ligand shared between dimeric partners</note>
    </ligand>
</feature>
<dbReference type="InterPro" id="IPR015912">
    <property type="entry name" value="Phosphofructokinase_CS"/>
</dbReference>
<dbReference type="EC" id="2.7.1.11" evidence="15"/>
<dbReference type="Proteomes" id="UP000182508">
    <property type="component" value="Unassembled WGS sequence"/>
</dbReference>
<dbReference type="GO" id="GO:0070095">
    <property type="term" value="F:fructose-6-phosphate binding"/>
    <property type="evidence" value="ECO:0007669"/>
    <property type="project" value="TreeGrafter"/>
</dbReference>
<feature type="binding site" description="in other chain" evidence="15">
    <location>
        <begin position="214"/>
        <end position="216"/>
    </location>
    <ligand>
        <name>ADP</name>
        <dbReference type="ChEBI" id="CHEBI:456216"/>
        <note>allosteric activator; ligand shared between dimeric partners</note>
    </ligand>
</feature>
<dbReference type="NCBIfam" id="NF002872">
    <property type="entry name" value="PRK03202.1"/>
    <property type="match status" value="1"/>
</dbReference>
<protein>
    <recommendedName>
        <fullName evidence="15">ATP-dependent 6-phosphofructokinase</fullName>
        <shortName evidence="15">ATP-PFK</shortName>
        <shortName evidence="15">Phosphofructokinase</shortName>
        <ecNumber evidence="15">2.7.1.11</ecNumber>
    </recommendedName>
    <alternativeName>
        <fullName evidence="15">Phosphohexokinase</fullName>
    </alternativeName>
</protein>
<evidence type="ECO:0000256" key="10">
    <source>
        <dbReference type="ARBA" id="ARBA00022777"/>
    </source>
</evidence>
<keyword evidence="11 15" id="KW-0067">ATP-binding</keyword>
<keyword evidence="12 15" id="KW-0460">Magnesium</keyword>
<dbReference type="EMBL" id="FMXP01000010">
    <property type="protein sequence ID" value="SDB17894.1"/>
    <property type="molecule type" value="Genomic_DNA"/>
</dbReference>
<gene>
    <name evidence="15" type="primary">pfkA</name>
    <name evidence="17" type="ORF">SAMN02910293_00906</name>
</gene>
<evidence type="ECO:0000256" key="14">
    <source>
        <dbReference type="ARBA" id="ARBA00048070"/>
    </source>
</evidence>
<evidence type="ECO:0000256" key="9">
    <source>
        <dbReference type="ARBA" id="ARBA00022741"/>
    </source>
</evidence>
<dbReference type="GO" id="GO:0003872">
    <property type="term" value="F:6-phosphofructokinase activity"/>
    <property type="evidence" value="ECO:0007669"/>
    <property type="project" value="UniProtKB-UniRule"/>
</dbReference>
<dbReference type="Pfam" id="PF00365">
    <property type="entry name" value="PFK"/>
    <property type="match status" value="1"/>
</dbReference>
<dbReference type="FunFam" id="3.40.50.460:FF:000002">
    <property type="entry name" value="ATP-dependent 6-phosphofructokinase"/>
    <property type="match status" value="1"/>
</dbReference>
<proteinExistence type="inferred from homology"/>
<sequence>MKRIAVLTSGGDAPGMNAAVRAVVRKAISEGMEAYGINRGYAGMVEGDIFPLDAKAVSNTLSFGGTFLQSARYPEFATLEGQMKGIEQLKAKGIEGVVVVGGDGSYHGAMRLTEHGFPAVGVPGTIDNDIAGTDYTIGFDTAINTATDALDKIRDTSFSHGRTFVVEVMGRNAGDIALWAGIAAGADQIIIPEEEYDINEVVRKVREGYEKKGKHRHIIVLAEGVMHAEKFVELMKEAGDTSDLRATNLGHILRGGAPTPRDRVLASWMGAHAVELLKEGRGGLAVGIHNEQLVESPILGTAEEGALFSLSDEGKIIVNNPHKARLDLAQLNRDIAH</sequence>
<dbReference type="InterPro" id="IPR035966">
    <property type="entry name" value="PKF_sf"/>
</dbReference>
<dbReference type="GO" id="GO:0005524">
    <property type="term" value="F:ATP binding"/>
    <property type="evidence" value="ECO:0007669"/>
    <property type="project" value="UniProtKB-UniRule"/>
</dbReference>
<feature type="binding site" evidence="15">
    <location>
        <position position="11"/>
    </location>
    <ligand>
        <name>ATP</name>
        <dbReference type="ChEBI" id="CHEBI:30616"/>
    </ligand>
</feature>
<evidence type="ECO:0000313" key="17">
    <source>
        <dbReference type="EMBL" id="SDB17894.1"/>
    </source>
</evidence>
<feature type="binding site" evidence="15">
    <location>
        <position position="103"/>
    </location>
    <ligand>
        <name>Mg(2+)</name>
        <dbReference type="ChEBI" id="CHEBI:18420"/>
        <note>catalytic</note>
    </ligand>
</feature>
<dbReference type="GO" id="GO:0030388">
    <property type="term" value="P:fructose 1,6-bisphosphate metabolic process"/>
    <property type="evidence" value="ECO:0007669"/>
    <property type="project" value="TreeGrafter"/>
</dbReference>
<feature type="binding site" description="in other chain" evidence="15">
    <location>
        <begin position="185"/>
        <end position="187"/>
    </location>
    <ligand>
        <name>ADP</name>
        <dbReference type="ChEBI" id="CHEBI:456216"/>
        <note>allosteric activator; ligand shared between dimeric partners</note>
    </ligand>
</feature>
<feature type="binding site" evidence="15">
    <location>
        <position position="245"/>
    </location>
    <ligand>
        <name>substrate</name>
        <note>ligand shared between dimeric partners</note>
    </ligand>
</feature>
<keyword evidence="13 15" id="KW-0324">Glycolysis</keyword>
<dbReference type="AlphaFoldDB" id="A0A1G6BB60"/>
<dbReference type="NCBIfam" id="TIGR02482">
    <property type="entry name" value="PFKA_ATP"/>
    <property type="match status" value="1"/>
</dbReference>
<organism evidence="17 18">
    <name type="scientific">Streptococcus henryi</name>
    <dbReference type="NCBI Taxonomy" id="439219"/>
    <lineage>
        <taxon>Bacteria</taxon>
        <taxon>Bacillati</taxon>
        <taxon>Bacillota</taxon>
        <taxon>Bacilli</taxon>
        <taxon>Lactobacillales</taxon>
        <taxon>Streptococcaceae</taxon>
        <taxon>Streptococcus</taxon>
    </lineage>
</organism>
<name>A0A1G6BB60_9STRE</name>
<evidence type="ECO:0000256" key="5">
    <source>
        <dbReference type="ARBA" id="ARBA00022490"/>
    </source>
</evidence>
<comment type="similarity">
    <text evidence="15">Belongs to the phosphofructokinase type A (PFKA) family. ATP-dependent PFK group I subfamily. Prokaryotic clade 'B1' sub-subfamily.</text>
</comment>
<evidence type="ECO:0000256" key="8">
    <source>
        <dbReference type="ARBA" id="ARBA00022723"/>
    </source>
</evidence>
<feature type="binding site" description="in other chain" evidence="15">
    <location>
        <begin position="251"/>
        <end position="254"/>
    </location>
    <ligand>
        <name>substrate</name>
        <note>ligand shared between dimeric partners</note>
    </ligand>
</feature>
<reference evidence="17 18" key="1">
    <citation type="submission" date="2016-10" db="EMBL/GenBank/DDBJ databases">
        <authorList>
            <person name="de Groot N.N."/>
        </authorList>
    </citation>
    <scope>NUCLEOTIDE SEQUENCE [LARGE SCALE GENOMIC DNA]</scope>
    <source>
        <strain evidence="17 18">A-4</strain>
    </source>
</reference>
<dbReference type="PROSITE" id="PS00433">
    <property type="entry name" value="PHOSPHOFRUCTOKINASE"/>
    <property type="match status" value="1"/>
</dbReference>
<evidence type="ECO:0000256" key="3">
    <source>
        <dbReference type="ARBA" id="ARBA00004496"/>
    </source>
</evidence>
<comment type="subcellular location">
    <subcellularLocation>
        <location evidence="3 15">Cytoplasm</location>
    </subcellularLocation>
</comment>
<feature type="binding site" evidence="15">
    <location>
        <position position="162"/>
    </location>
    <ligand>
        <name>substrate</name>
        <note>ligand shared between dimeric partners</note>
    </ligand>
</feature>
<dbReference type="STRING" id="439219.SAMN02910293_00906"/>
<dbReference type="Gene3D" id="3.40.50.460">
    <property type="entry name" value="Phosphofructokinase domain"/>
    <property type="match status" value="1"/>
</dbReference>
<accession>A0A1G6BB60</accession>
<comment type="caution">
    <text evidence="15">Lacks conserved residue(s) required for the propagation of feature annotation.</text>
</comment>
<dbReference type="GO" id="GO:0005945">
    <property type="term" value="C:6-phosphofructokinase complex"/>
    <property type="evidence" value="ECO:0007669"/>
    <property type="project" value="TreeGrafter"/>
</dbReference>
<dbReference type="SUPFAM" id="SSF53784">
    <property type="entry name" value="Phosphofructokinase"/>
    <property type="match status" value="1"/>
</dbReference>
<evidence type="ECO:0000256" key="7">
    <source>
        <dbReference type="ARBA" id="ARBA00022679"/>
    </source>
</evidence>
<feature type="domain" description="Phosphofructokinase" evidence="16">
    <location>
        <begin position="3"/>
        <end position="277"/>
    </location>
</feature>
<dbReference type="InterPro" id="IPR012828">
    <property type="entry name" value="PFKA_ATP_prok"/>
</dbReference>
<evidence type="ECO:0000256" key="13">
    <source>
        <dbReference type="ARBA" id="ARBA00023152"/>
    </source>
</evidence>
<dbReference type="PANTHER" id="PTHR13697:SF4">
    <property type="entry name" value="ATP-DEPENDENT 6-PHOSPHOFRUCTOKINASE"/>
    <property type="match status" value="1"/>
</dbReference>
<dbReference type="PIRSF" id="PIRSF000532">
    <property type="entry name" value="ATP_PFK_prok"/>
    <property type="match status" value="1"/>
</dbReference>
<dbReference type="InterPro" id="IPR012003">
    <property type="entry name" value="ATP_PFK_prok-type"/>
</dbReference>
<keyword evidence="9 15" id="KW-0547">Nucleotide-binding</keyword>
<feature type="active site" description="Proton acceptor" evidence="15">
    <location>
        <position position="127"/>
    </location>
</feature>
<dbReference type="GO" id="GO:0042802">
    <property type="term" value="F:identical protein binding"/>
    <property type="evidence" value="ECO:0007669"/>
    <property type="project" value="TreeGrafter"/>
</dbReference>
<evidence type="ECO:0000313" key="18">
    <source>
        <dbReference type="Proteomes" id="UP000182508"/>
    </source>
</evidence>
<dbReference type="GO" id="GO:0048029">
    <property type="term" value="F:monosaccharide binding"/>
    <property type="evidence" value="ECO:0007669"/>
    <property type="project" value="TreeGrafter"/>
</dbReference>
<feature type="binding site" evidence="15">
    <location>
        <begin position="21"/>
        <end position="25"/>
    </location>
    <ligand>
        <name>ADP</name>
        <dbReference type="ChEBI" id="CHEBI:456216"/>
        <note>allosteric activator; ligand shared between dimeric partners</note>
    </ligand>
</feature>
<keyword evidence="7 15" id="KW-0808">Transferase</keyword>
<dbReference type="PANTHER" id="PTHR13697">
    <property type="entry name" value="PHOSPHOFRUCTOKINASE"/>
    <property type="match status" value="1"/>
</dbReference>
<dbReference type="InterPro" id="IPR000023">
    <property type="entry name" value="Phosphofructokinase_dom"/>
</dbReference>
<feature type="binding site" description="in other chain" evidence="15">
    <location>
        <position position="223"/>
    </location>
    <ligand>
        <name>substrate</name>
        <note>ligand shared between dimeric partners</note>
    </ligand>
</feature>
<comment type="catalytic activity">
    <reaction evidence="14 15">
        <text>beta-D-fructose 6-phosphate + ATP = beta-D-fructose 1,6-bisphosphate + ADP + H(+)</text>
        <dbReference type="Rhea" id="RHEA:16109"/>
        <dbReference type="ChEBI" id="CHEBI:15378"/>
        <dbReference type="ChEBI" id="CHEBI:30616"/>
        <dbReference type="ChEBI" id="CHEBI:32966"/>
        <dbReference type="ChEBI" id="CHEBI:57634"/>
        <dbReference type="ChEBI" id="CHEBI:456216"/>
        <dbReference type="EC" id="2.7.1.11"/>
    </reaction>
</comment>
<feature type="binding site" description="in other chain" evidence="15">
    <location>
        <begin position="169"/>
        <end position="171"/>
    </location>
    <ligand>
        <name>substrate</name>
        <note>ligand shared between dimeric partners</note>
    </ligand>
</feature>
<dbReference type="Gene3D" id="3.40.50.450">
    <property type="match status" value="1"/>
</dbReference>
<evidence type="ECO:0000256" key="2">
    <source>
        <dbReference type="ARBA" id="ARBA00002659"/>
    </source>
</evidence>
<keyword evidence="10 15" id="KW-0418">Kinase</keyword>
<dbReference type="UniPathway" id="UPA00109">
    <property type="reaction ID" value="UER00182"/>
</dbReference>
<evidence type="ECO:0000256" key="12">
    <source>
        <dbReference type="ARBA" id="ARBA00022842"/>
    </source>
</evidence>
<keyword evidence="5 15" id="KW-0963">Cytoplasm</keyword>
<keyword evidence="6 15" id="KW-0021">Allosteric enzyme</keyword>
<comment type="subunit">
    <text evidence="15">Homotetramer.</text>
</comment>
<dbReference type="eggNOG" id="COG0205">
    <property type="taxonomic scope" value="Bacteria"/>
</dbReference>
<keyword evidence="18" id="KW-1185">Reference proteome</keyword>
<dbReference type="PRINTS" id="PR00476">
    <property type="entry name" value="PHFRCTKINASE"/>
</dbReference>
<comment type="function">
    <text evidence="2 15">Catalyzes the phosphorylation of D-fructose 6-phosphate to fructose 1,6-bisphosphate by ATP, the first committing step of glycolysis.</text>
</comment>
<comment type="pathway">
    <text evidence="4 15">Carbohydrate degradation; glycolysis; D-glyceraldehyde 3-phosphate and glycerone phosphate from D-glucose: step 3/4.</text>
</comment>
<feature type="binding site" evidence="15">
    <location>
        <begin position="102"/>
        <end position="105"/>
    </location>
    <ligand>
        <name>ATP</name>
        <dbReference type="ChEBI" id="CHEBI:30616"/>
    </ligand>
</feature>
<feature type="binding site" description="in other chain" evidence="15">
    <location>
        <position position="154"/>
    </location>
    <ligand>
        <name>ADP</name>
        <dbReference type="ChEBI" id="CHEBI:456216"/>
        <note>allosteric activator; ligand shared between dimeric partners</note>
    </ligand>
</feature>
<feature type="binding site" evidence="15">
    <location>
        <begin position="72"/>
        <end position="73"/>
    </location>
    <ligand>
        <name>ATP</name>
        <dbReference type="ChEBI" id="CHEBI:30616"/>
    </ligand>
</feature>
<evidence type="ECO:0000256" key="11">
    <source>
        <dbReference type="ARBA" id="ARBA00022840"/>
    </source>
</evidence>
<dbReference type="FunFam" id="3.40.50.450:FF:000001">
    <property type="entry name" value="ATP-dependent 6-phosphofructokinase"/>
    <property type="match status" value="1"/>
</dbReference>
<evidence type="ECO:0000256" key="15">
    <source>
        <dbReference type="HAMAP-Rule" id="MF_00339"/>
    </source>
</evidence>
<dbReference type="InterPro" id="IPR022953">
    <property type="entry name" value="ATP_PFK"/>
</dbReference>
<dbReference type="HAMAP" id="MF_00339">
    <property type="entry name" value="Phosphofructokinase_I_B1"/>
    <property type="match status" value="1"/>
</dbReference>
<dbReference type="GO" id="GO:0016208">
    <property type="term" value="F:AMP binding"/>
    <property type="evidence" value="ECO:0007669"/>
    <property type="project" value="TreeGrafter"/>
</dbReference>
<evidence type="ECO:0000256" key="6">
    <source>
        <dbReference type="ARBA" id="ARBA00022533"/>
    </source>
</evidence>
<dbReference type="GO" id="GO:0006002">
    <property type="term" value="P:fructose 6-phosphate metabolic process"/>
    <property type="evidence" value="ECO:0007669"/>
    <property type="project" value="UniProtKB-UniRule"/>
</dbReference>
<comment type="activity regulation">
    <text evidence="15">Allosterically activated by ADP and other diphosphonucleosides, and allosterically inhibited by phosphoenolpyruvate.</text>
</comment>
<dbReference type="GO" id="GO:0061621">
    <property type="term" value="P:canonical glycolysis"/>
    <property type="evidence" value="ECO:0007669"/>
    <property type="project" value="TreeGrafter"/>
</dbReference>
<keyword evidence="8 15" id="KW-0479">Metal-binding</keyword>
<evidence type="ECO:0000256" key="1">
    <source>
        <dbReference type="ARBA" id="ARBA00001946"/>
    </source>
</evidence>
<feature type="binding site" description="in other chain" evidence="15">
    <location>
        <begin position="125"/>
        <end position="127"/>
    </location>
    <ligand>
        <name>substrate</name>
        <note>ligand shared between dimeric partners</note>
    </ligand>
</feature>
<dbReference type="RefSeq" id="WP_074485809.1">
    <property type="nucleotide sequence ID" value="NZ_FMXP01000010.1"/>
</dbReference>
<dbReference type="GO" id="GO:0046872">
    <property type="term" value="F:metal ion binding"/>
    <property type="evidence" value="ECO:0007669"/>
    <property type="project" value="UniProtKB-KW"/>
</dbReference>
<comment type="cofactor">
    <cofactor evidence="1 15">
        <name>Mg(2+)</name>
        <dbReference type="ChEBI" id="CHEBI:18420"/>
    </cofactor>
</comment>
<evidence type="ECO:0000259" key="16">
    <source>
        <dbReference type="Pfam" id="PF00365"/>
    </source>
</evidence>
<evidence type="ECO:0000256" key="4">
    <source>
        <dbReference type="ARBA" id="ARBA00004679"/>
    </source>
</evidence>